<dbReference type="OrthoDB" id="1494789at2"/>
<dbReference type="RefSeq" id="WP_146785326.1">
    <property type="nucleotide sequence ID" value="NZ_BAABIO010000001.1"/>
</dbReference>
<proteinExistence type="predicted"/>
<dbReference type="Proteomes" id="UP000321204">
    <property type="component" value="Chromosome"/>
</dbReference>
<dbReference type="AlphaFoldDB" id="A0A5B8UGR3"/>
<dbReference type="KEGG" id="fgg:FSB75_08065"/>
<gene>
    <name evidence="1" type="ORF">FSB75_08065</name>
</gene>
<name>A0A5B8UGR3_9BACT</name>
<protein>
    <recommendedName>
        <fullName evidence="3">MerR family transcriptional regulator</fullName>
    </recommendedName>
</protein>
<dbReference type="Pfam" id="PF13591">
    <property type="entry name" value="MerR_2"/>
    <property type="match status" value="1"/>
</dbReference>
<evidence type="ECO:0008006" key="3">
    <source>
        <dbReference type="Google" id="ProtNLM"/>
    </source>
</evidence>
<keyword evidence="2" id="KW-1185">Reference proteome</keyword>
<dbReference type="Gene3D" id="1.10.1660.10">
    <property type="match status" value="1"/>
</dbReference>
<dbReference type="EMBL" id="CP042433">
    <property type="protein sequence ID" value="QEC55851.1"/>
    <property type="molecule type" value="Genomic_DNA"/>
</dbReference>
<accession>A0A5B8UGR3</accession>
<evidence type="ECO:0000313" key="2">
    <source>
        <dbReference type="Proteomes" id="UP000321204"/>
    </source>
</evidence>
<sequence length="97" mass="11689">MSREELISANDFCTHHRIEISFLQSLQNYGLVEMTTVEHNVFLHPEQLSEVEKFIRLHYDLHVNMEGLDVIRHMLERMESLQKEASSLRNRLRFYEE</sequence>
<evidence type="ECO:0000313" key="1">
    <source>
        <dbReference type="EMBL" id="QEC55851.1"/>
    </source>
</evidence>
<reference evidence="1 2" key="1">
    <citation type="journal article" date="2015" name="Int. J. Syst. Evol. Microbiol.">
        <title>Flavisolibacter ginsenosidimutans sp. nov., with ginsenoside-converting activity isolated from soil used for cultivating ginseng.</title>
        <authorList>
            <person name="Zhao Y."/>
            <person name="Liu Q."/>
            <person name="Kang M.S."/>
            <person name="Jin F."/>
            <person name="Yu H."/>
            <person name="Im W.T."/>
        </authorList>
    </citation>
    <scope>NUCLEOTIDE SEQUENCE [LARGE SCALE GENOMIC DNA]</scope>
    <source>
        <strain evidence="1 2">Gsoil 636</strain>
    </source>
</reference>
<organism evidence="1 2">
    <name type="scientific">Flavisolibacter ginsenosidimutans</name>
    <dbReference type="NCBI Taxonomy" id="661481"/>
    <lineage>
        <taxon>Bacteria</taxon>
        <taxon>Pseudomonadati</taxon>
        <taxon>Bacteroidota</taxon>
        <taxon>Chitinophagia</taxon>
        <taxon>Chitinophagales</taxon>
        <taxon>Chitinophagaceae</taxon>
        <taxon>Flavisolibacter</taxon>
    </lineage>
</organism>